<evidence type="ECO:0000313" key="3">
    <source>
        <dbReference type="Proteomes" id="UP000247892"/>
    </source>
</evidence>
<reference evidence="2 3" key="1">
    <citation type="submission" date="2016-07" db="EMBL/GenBank/DDBJ databases">
        <title>Draft genome sequence of Prauserella sp. YIM 121212, isolated from alkaline soil.</title>
        <authorList>
            <person name="Ruckert C."/>
            <person name="Albersmeier A."/>
            <person name="Jiang C.-L."/>
            <person name="Jiang Y."/>
            <person name="Kalinowski J."/>
            <person name="Schneider O."/>
            <person name="Winkler A."/>
            <person name="Zotchev S.B."/>
        </authorList>
    </citation>
    <scope>NUCLEOTIDE SEQUENCE [LARGE SCALE GENOMIC DNA]</scope>
    <source>
        <strain evidence="2 3">YIM 121212</strain>
    </source>
</reference>
<keyword evidence="3" id="KW-1185">Reference proteome</keyword>
<protein>
    <submittedName>
        <fullName evidence="2">Uncharacterized protein</fullName>
    </submittedName>
</protein>
<evidence type="ECO:0000313" key="2">
    <source>
        <dbReference type="EMBL" id="PXY19994.1"/>
    </source>
</evidence>
<name>A0A318LDN2_9PSEU</name>
<feature type="region of interest" description="Disordered" evidence="1">
    <location>
        <begin position="46"/>
        <end position="67"/>
    </location>
</feature>
<organism evidence="2 3">
    <name type="scientific">Prauserella flavalba</name>
    <dbReference type="NCBI Taxonomy" id="1477506"/>
    <lineage>
        <taxon>Bacteria</taxon>
        <taxon>Bacillati</taxon>
        <taxon>Actinomycetota</taxon>
        <taxon>Actinomycetes</taxon>
        <taxon>Pseudonocardiales</taxon>
        <taxon>Pseudonocardiaceae</taxon>
        <taxon>Prauserella</taxon>
    </lineage>
</organism>
<evidence type="ECO:0000256" key="1">
    <source>
        <dbReference type="SAM" id="MobiDB-lite"/>
    </source>
</evidence>
<dbReference type="Proteomes" id="UP000247892">
    <property type="component" value="Unassembled WGS sequence"/>
</dbReference>
<gene>
    <name evidence="2" type="ORF">BA062_33925</name>
</gene>
<dbReference type="EMBL" id="MASU01000018">
    <property type="protein sequence ID" value="PXY19994.1"/>
    <property type="molecule type" value="Genomic_DNA"/>
</dbReference>
<sequence>MDNPPRQEAAELAAVVVEGEDAELVLESELDELDVLDSDLAELSELVAEPLDLPPEDERDSERESLR</sequence>
<comment type="caution">
    <text evidence="2">The sequence shown here is derived from an EMBL/GenBank/DDBJ whole genome shotgun (WGS) entry which is preliminary data.</text>
</comment>
<dbReference type="AlphaFoldDB" id="A0A318LDN2"/>
<accession>A0A318LDN2</accession>
<proteinExistence type="predicted"/>